<dbReference type="EMBL" id="JAOPGA020000204">
    <property type="protein sequence ID" value="KAL0477623.1"/>
    <property type="molecule type" value="Genomic_DNA"/>
</dbReference>
<evidence type="ECO:0000256" key="4">
    <source>
        <dbReference type="PROSITE-ProRule" id="PRU00108"/>
    </source>
</evidence>
<evidence type="ECO:0000259" key="5">
    <source>
        <dbReference type="PROSITE" id="PS50071"/>
    </source>
</evidence>
<evidence type="ECO:0000313" key="7">
    <source>
        <dbReference type="Proteomes" id="UP001431209"/>
    </source>
</evidence>
<sequence>MMMPHTINIPSHQSFDVSQEDNTKEQCNIRSMRYLSKEGTKILKDYMDSHWHNPYPSHEERQRLKILTGLSSAQITNWFTNHRRRFWQPSKSKVKKNVVTLSYQTETDQSVPPMDTYKCVLQQTLHAPSLPSRASPTPLNQRKFFNEEFTLPIIKTEPLDQPIRLPSLQQMISQL</sequence>
<keyword evidence="3 4" id="KW-0539">Nucleus</keyword>
<evidence type="ECO:0000256" key="3">
    <source>
        <dbReference type="ARBA" id="ARBA00023242"/>
    </source>
</evidence>
<evidence type="ECO:0000256" key="1">
    <source>
        <dbReference type="ARBA" id="ARBA00023125"/>
    </source>
</evidence>
<dbReference type="CDD" id="cd00086">
    <property type="entry name" value="homeodomain"/>
    <property type="match status" value="1"/>
</dbReference>
<gene>
    <name evidence="6" type="ORF">AKO1_005568</name>
</gene>
<keyword evidence="2 4" id="KW-0371">Homeobox</keyword>
<dbReference type="Gene3D" id="1.10.10.60">
    <property type="entry name" value="Homeodomain-like"/>
    <property type="match status" value="1"/>
</dbReference>
<dbReference type="InterPro" id="IPR008422">
    <property type="entry name" value="KN_HD"/>
</dbReference>
<feature type="DNA-binding region" description="Homeobox" evidence="4">
    <location>
        <begin position="28"/>
        <end position="90"/>
    </location>
</feature>
<dbReference type="GO" id="GO:0006355">
    <property type="term" value="P:regulation of DNA-templated transcription"/>
    <property type="evidence" value="ECO:0007669"/>
    <property type="project" value="InterPro"/>
</dbReference>
<dbReference type="InterPro" id="IPR001356">
    <property type="entry name" value="HD"/>
</dbReference>
<dbReference type="Proteomes" id="UP001431209">
    <property type="component" value="Unassembled WGS sequence"/>
</dbReference>
<dbReference type="SUPFAM" id="SSF46689">
    <property type="entry name" value="Homeodomain-like"/>
    <property type="match status" value="1"/>
</dbReference>
<keyword evidence="1 4" id="KW-0238">DNA-binding</keyword>
<dbReference type="GO" id="GO:0005634">
    <property type="term" value="C:nucleus"/>
    <property type="evidence" value="ECO:0007669"/>
    <property type="project" value="UniProtKB-SubCell"/>
</dbReference>
<dbReference type="AlphaFoldDB" id="A0AAW2YKU6"/>
<dbReference type="SMART" id="SM00389">
    <property type="entry name" value="HOX"/>
    <property type="match status" value="1"/>
</dbReference>
<dbReference type="GO" id="GO:0003677">
    <property type="term" value="F:DNA binding"/>
    <property type="evidence" value="ECO:0007669"/>
    <property type="project" value="UniProtKB-UniRule"/>
</dbReference>
<organism evidence="6 7">
    <name type="scientific">Acrasis kona</name>
    <dbReference type="NCBI Taxonomy" id="1008807"/>
    <lineage>
        <taxon>Eukaryota</taxon>
        <taxon>Discoba</taxon>
        <taxon>Heterolobosea</taxon>
        <taxon>Tetramitia</taxon>
        <taxon>Eutetramitia</taxon>
        <taxon>Acrasidae</taxon>
        <taxon>Acrasis</taxon>
    </lineage>
</organism>
<accession>A0AAW2YKU6</accession>
<keyword evidence="7" id="KW-1185">Reference proteome</keyword>
<comment type="caution">
    <text evidence="6">The sequence shown here is derived from an EMBL/GenBank/DDBJ whole genome shotgun (WGS) entry which is preliminary data.</text>
</comment>
<dbReference type="InterPro" id="IPR009057">
    <property type="entry name" value="Homeodomain-like_sf"/>
</dbReference>
<feature type="domain" description="Homeobox" evidence="5">
    <location>
        <begin position="26"/>
        <end position="89"/>
    </location>
</feature>
<protein>
    <submittedName>
        <fullName evidence="6">TGIF2LX</fullName>
    </submittedName>
</protein>
<evidence type="ECO:0000313" key="6">
    <source>
        <dbReference type="EMBL" id="KAL0477623.1"/>
    </source>
</evidence>
<dbReference type="InterPro" id="IPR050224">
    <property type="entry name" value="TALE_homeobox"/>
</dbReference>
<reference evidence="6 7" key="1">
    <citation type="submission" date="2024-03" db="EMBL/GenBank/DDBJ databases">
        <title>The Acrasis kona genome and developmental transcriptomes reveal deep origins of eukaryotic multicellular pathways.</title>
        <authorList>
            <person name="Sheikh S."/>
            <person name="Fu C.-J."/>
            <person name="Brown M.W."/>
            <person name="Baldauf S.L."/>
        </authorList>
    </citation>
    <scope>NUCLEOTIDE SEQUENCE [LARGE SCALE GENOMIC DNA]</scope>
    <source>
        <strain evidence="6 7">ATCC MYA-3509</strain>
    </source>
</reference>
<dbReference type="PANTHER" id="PTHR11850">
    <property type="entry name" value="HOMEOBOX PROTEIN TRANSCRIPTION FACTORS"/>
    <property type="match status" value="1"/>
</dbReference>
<dbReference type="PROSITE" id="PS50071">
    <property type="entry name" value="HOMEOBOX_2"/>
    <property type="match status" value="1"/>
</dbReference>
<name>A0AAW2YKU6_9EUKA</name>
<dbReference type="Pfam" id="PF05920">
    <property type="entry name" value="Homeobox_KN"/>
    <property type="match status" value="1"/>
</dbReference>
<comment type="subcellular location">
    <subcellularLocation>
        <location evidence="4">Nucleus</location>
    </subcellularLocation>
</comment>
<evidence type="ECO:0000256" key="2">
    <source>
        <dbReference type="ARBA" id="ARBA00023155"/>
    </source>
</evidence>
<proteinExistence type="predicted"/>